<dbReference type="CDD" id="cd06503">
    <property type="entry name" value="ATP-synt_Fo_b"/>
    <property type="match status" value="1"/>
</dbReference>
<evidence type="ECO:0000256" key="11">
    <source>
        <dbReference type="ARBA" id="ARBA00025614"/>
    </source>
</evidence>
<protein>
    <recommendedName>
        <fullName evidence="13">ATP synthase subunit b</fullName>
    </recommendedName>
    <alternativeName>
        <fullName evidence="13">ATP synthase F(0) sector subunit b</fullName>
    </alternativeName>
    <alternativeName>
        <fullName evidence="13">ATPase subunit I</fullName>
    </alternativeName>
    <alternativeName>
        <fullName evidence="13">F-type ATPase subunit b</fullName>
        <shortName evidence="13">F-ATPase subunit b</shortName>
    </alternativeName>
</protein>
<keyword evidence="13" id="KW-1003">Cell membrane</keyword>
<comment type="caution">
    <text evidence="15">The sequence shown here is derived from an EMBL/GenBank/DDBJ whole genome shotgun (WGS) entry which is preliminary data.</text>
</comment>
<keyword evidence="14" id="KW-0175">Coiled coil</keyword>
<reference evidence="15 16" key="1">
    <citation type="journal article" date="2021" name="Arch. Microbiol.">
        <title>Thalassobius aquimarinus sp. nov., isolated from the Sea of Japan seashore.</title>
        <authorList>
            <person name="Kurilenko V.V."/>
            <person name="Romanenko L.A."/>
            <person name="Chernysheva N.Y."/>
            <person name="Velansky P.V."/>
            <person name="Tekutyeva L.A."/>
            <person name="Isaeva M.P."/>
            <person name="Mikhailov V.V."/>
        </authorList>
    </citation>
    <scope>NUCLEOTIDE SEQUENCE [LARGE SCALE GENOMIC DNA]</scope>
    <source>
        <strain evidence="15 16">KMM 8518</strain>
    </source>
</reference>
<feature type="transmembrane region" description="Helical" evidence="13">
    <location>
        <begin position="6"/>
        <end position="27"/>
    </location>
</feature>
<evidence type="ECO:0000256" key="7">
    <source>
        <dbReference type="ARBA" id="ARBA00023065"/>
    </source>
</evidence>
<evidence type="ECO:0000256" key="10">
    <source>
        <dbReference type="ARBA" id="ARBA00025198"/>
    </source>
</evidence>
<proteinExistence type="inferred from homology"/>
<dbReference type="InterPro" id="IPR002146">
    <property type="entry name" value="ATP_synth_b/b'su_bac/chlpt"/>
</dbReference>
<comment type="function">
    <text evidence="10 13">F(1)F(0) ATP synthase produces ATP from ADP in the presence of a proton or sodium gradient. F-type ATPases consist of two structural domains, F(1) containing the extramembraneous catalytic core and F(0) containing the membrane proton channel, linked together by a central stalk and a peripheral stalk. During catalysis, ATP synthesis in the catalytic domain of F(1) is coupled via a rotary mechanism of the central stalk subunits to proton translocation.</text>
</comment>
<evidence type="ECO:0000256" key="6">
    <source>
        <dbReference type="ARBA" id="ARBA00022989"/>
    </source>
</evidence>
<evidence type="ECO:0000313" key="16">
    <source>
        <dbReference type="Proteomes" id="UP001195941"/>
    </source>
</evidence>
<keyword evidence="6 13" id="KW-1133">Transmembrane helix</keyword>
<evidence type="ECO:0000256" key="5">
    <source>
        <dbReference type="ARBA" id="ARBA00022781"/>
    </source>
</evidence>
<keyword evidence="4 13" id="KW-0812">Transmembrane</keyword>
<evidence type="ECO:0000256" key="4">
    <source>
        <dbReference type="ARBA" id="ARBA00022692"/>
    </source>
</evidence>
<evidence type="ECO:0000256" key="12">
    <source>
        <dbReference type="ARBA" id="ARBA00037847"/>
    </source>
</evidence>
<sequence>MQIDWLTVSAQIVNFLVLIWLLQRVLYRPLGRALKAREEEVGRSLREAEAARAEADAEAQAHREALQQIEEARAARLEAVEEEAEILKAEMTVKVRDDLALRRTAWQEQLADEKAAFLDRLRRRASEAFVTLARRALSEMADEDLVDRIARVFARRLSTLDADELQHLQTAAGHGDTPLVLSSFPLSPEARTLAAEAVGRVLHKDVDIDFREEAELECGIVLAVGSRHIGWTLGEHLDMLEADVAALLDTRVTPGDET</sequence>
<comment type="subcellular location">
    <subcellularLocation>
        <location evidence="13">Cell membrane</location>
        <topology evidence="13">Single-pass membrane protein</topology>
    </subcellularLocation>
    <subcellularLocation>
        <location evidence="12">Endomembrane system</location>
        <topology evidence="12">Single-pass membrane protein</topology>
    </subcellularLocation>
</comment>
<evidence type="ECO:0000256" key="14">
    <source>
        <dbReference type="SAM" id="Coils"/>
    </source>
</evidence>
<keyword evidence="8 13" id="KW-0472">Membrane</keyword>
<keyword evidence="5 13" id="KW-0375">Hydrogen ion transport</keyword>
<feature type="coiled-coil region" evidence="14">
    <location>
        <begin position="34"/>
        <end position="97"/>
    </location>
</feature>
<evidence type="ECO:0000256" key="8">
    <source>
        <dbReference type="ARBA" id="ARBA00023136"/>
    </source>
</evidence>
<dbReference type="InterPro" id="IPR050059">
    <property type="entry name" value="ATP_synthase_B_chain"/>
</dbReference>
<dbReference type="RefSeq" id="WP_212700126.1">
    <property type="nucleotide sequence ID" value="NZ_JADMKU010000004.1"/>
</dbReference>
<accession>A0ABS5HP66</accession>
<evidence type="ECO:0000256" key="13">
    <source>
        <dbReference type="HAMAP-Rule" id="MF_01398"/>
    </source>
</evidence>
<keyword evidence="2 13" id="KW-0813">Transport</keyword>
<keyword evidence="9 13" id="KW-0066">ATP synthesis</keyword>
<dbReference type="Proteomes" id="UP001195941">
    <property type="component" value="Unassembled WGS sequence"/>
</dbReference>
<comment type="function">
    <text evidence="11">Component of the F(0) channel, it forms part of the peripheral stalk, linking F(1) to F(0). The b'-subunit is a diverged and duplicated form of b found in plants and photosynthetic bacteria.</text>
</comment>
<keyword evidence="7 13" id="KW-0406">Ion transport</keyword>
<keyword evidence="3 13" id="KW-0138">CF(0)</keyword>
<organism evidence="15 16">
    <name type="scientific">Thalassovita aquimarina</name>
    <dbReference type="NCBI Taxonomy" id="2785917"/>
    <lineage>
        <taxon>Bacteria</taxon>
        <taxon>Pseudomonadati</taxon>
        <taxon>Pseudomonadota</taxon>
        <taxon>Alphaproteobacteria</taxon>
        <taxon>Rhodobacterales</taxon>
        <taxon>Roseobacteraceae</taxon>
        <taxon>Thalassovita</taxon>
    </lineage>
</organism>
<dbReference type="Pfam" id="PF00430">
    <property type="entry name" value="ATP-synt_B"/>
    <property type="match status" value="1"/>
</dbReference>
<dbReference type="PANTHER" id="PTHR33445">
    <property type="entry name" value="ATP SYNTHASE SUBUNIT B', CHLOROPLASTIC"/>
    <property type="match status" value="1"/>
</dbReference>
<evidence type="ECO:0000256" key="9">
    <source>
        <dbReference type="ARBA" id="ARBA00023310"/>
    </source>
</evidence>
<evidence type="ECO:0000256" key="2">
    <source>
        <dbReference type="ARBA" id="ARBA00022448"/>
    </source>
</evidence>
<comment type="similarity">
    <text evidence="1 13">Belongs to the ATPase B chain family.</text>
</comment>
<evidence type="ECO:0000256" key="3">
    <source>
        <dbReference type="ARBA" id="ARBA00022547"/>
    </source>
</evidence>
<dbReference type="EMBL" id="JADMKU010000004">
    <property type="protein sequence ID" value="MBR9650606.1"/>
    <property type="molecule type" value="Genomic_DNA"/>
</dbReference>
<name>A0ABS5HP66_9RHOB</name>
<evidence type="ECO:0000313" key="15">
    <source>
        <dbReference type="EMBL" id="MBR9650606.1"/>
    </source>
</evidence>
<dbReference type="HAMAP" id="MF_01398">
    <property type="entry name" value="ATP_synth_b_bprime"/>
    <property type="match status" value="1"/>
</dbReference>
<comment type="subunit">
    <text evidence="13">F-type ATPases have 2 components, F(1) - the catalytic core - and F(0) - the membrane proton channel. F(1) has five subunits: alpha(3), beta(3), gamma(1), delta(1), epsilon(1). F(0) has three main subunits: a(1), b(2) and c(10-14). The alpha and beta chains form an alternating ring which encloses part of the gamma chain. F(1) is attached to F(0) by a central stalk formed by the gamma and epsilon chains, while a peripheral stalk is formed by the delta and b chains.</text>
</comment>
<evidence type="ECO:0000256" key="1">
    <source>
        <dbReference type="ARBA" id="ARBA00005513"/>
    </source>
</evidence>
<dbReference type="PANTHER" id="PTHR33445:SF2">
    <property type="entry name" value="ATP SYNTHASE SUBUNIT B', CHLOROPLASTIC"/>
    <property type="match status" value="1"/>
</dbReference>
<keyword evidence="16" id="KW-1185">Reference proteome</keyword>
<gene>
    <name evidence="13" type="primary">atpF</name>
    <name evidence="15" type="ORF">IT775_05660</name>
</gene>